<comment type="caution">
    <text evidence="1">The sequence shown here is derived from an EMBL/GenBank/DDBJ whole genome shotgun (WGS) entry which is preliminary data.</text>
</comment>
<dbReference type="AlphaFoldDB" id="A0A512HMT6"/>
<dbReference type="Gene3D" id="3.40.50.1820">
    <property type="entry name" value="alpha/beta hydrolase"/>
    <property type="match status" value="1"/>
</dbReference>
<sequence>MRDITLQQAVDSAVAMGPTVLMRGTPLRRPTDVVKAPSLSIDDKRTILAAWASDFYAVKSKPVRRIPNAQLVLYPDAGHGGIFQYHDAFLAKAKAFLDA</sequence>
<accession>A0A512HMT6</accession>
<dbReference type="Proteomes" id="UP000321717">
    <property type="component" value="Unassembled WGS sequence"/>
</dbReference>
<name>A0A512HMT6_9HYPH</name>
<reference evidence="1 2" key="1">
    <citation type="submission" date="2019-07" db="EMBL/GenBank/DDBJ databases">
        <title>Whole genome shotgun sequence of Rhizobium naphthalenivorans NBRC 107585.</title>
        <authorList>
            <person name="Hosoyama A."/>
            <person name="Uohara A."/>
            <person name="Ohji S."/>
            <person name="Ichikawa N."/>
        </authorList>
    </citation>
    <scope>NUCLEOTIDE SEQUENCE [LARGE SCALE GENOMIC DNA]</scope>
    <source>
        <strain evidence="1 2">NBRC 107585</strain>
    </source>
</reference>
<evidence type="ECO:0008006" key="3">
    <source>
        <dbReference type="Google" id="ProtNLM"/>
    </source>
</evidence>
<proteinExistence type="predicted"/>
<protein>
    <recommendedName>
        <fullName evidence="3">Alpha/beta hydrolase</fullName>
    </recommendedName>
</protein>
<dbReference type="EMBL" id="BJZP01000023">
    <property type="protein sequence ID" value="GEO86753.1"/>
    <property type="molecule type" value="Genomic_DNA"/>
</dbReference>
<dbReference type="InterPro" id="IPR029058">
    <property type="entry name" value="AB_hydrolase_fold"/>
</dbReference>
<keyword evidence="2" id="KW-1185">Reference proteome</keyword>
<organism evidence="1 2">
    <name type="scientific">Ciceribacter naphthalenivorans</name>
    <dbReference type="NCBI Taxonomy" id="1118451"/>
    <lineage>
        <taxon>Bacteria</taxon>
        <taxon>Pseudomonadati</taxon>
        <taxon>Pseudomonadota</taxon>
        <taxon>Alphaproteobacteria</taxon>
        <taxon>Hyphomicrobiales</taxon>
        <taxon>Rhizobiaceae</taxon>
        <taxon>Ciceribacter</taxon>
    </lineage>
</organism>
<dbReference type="RefSeq" id="WP_235916761.1">
    <property type="nucleotide sequence ID" value="NZ_BJZP01000023.1"/>
</dbReference>
<evidence type="ECO:0000313" key="1">
    <source>
        <dbReference type="EMBL" id="GEO86753.1"/>
    </source>
</evidence>
<gene>
    <name evidence="1" type="ORF">RNA01_36850</name>
</gene>
<dbReference type="SUPFAM" id="SSF53474">
    <property type="entry name" value="alpha/beta-Hydrolases"/>
    <property type="match status" value="1"/>
</dbReference>
<evidence type="ECO:0000313" key="2">
    <source>
        <dbReference type="Proteomes" id="UP000321717"/>
    </source>
</evidence>